<dbReference type="AlphaFoldDB" id="A0A7W4TP52"/>
<dbReference type="Proteomes" id="UP000533269">
    <property type="component" value="Unassembled WGS sequence"/>
</dbReference>
<proteinExistence type="predicted"/>
<name>A0A7W4TP52_KINRA</name>
<comment type="caution">
    <text evidence="1">The sequence shown here is derived from an EMBL/GenBank/DDBJ whole genome shotgun (WGS) entry which is preliminary data.</text>
</comment>
<gene>
    <name evidence="1" type="ORF">FHR75_002974</name>
</gene>
<reference evidence="1 2" key="1">
    <citation type="submission" date="2020-08" db="EMBL/GenBank/DDBJ databases">
        <title>The Agave Microbiome: Exploring the role of microbial communities in plant adaptations to desert environments.</title>
        <authorList>
            <person name="Partida-Martinez L.P."/>
        </authorList>
    </citation>
    <scope>NUCLEOTIDE SEQUENCE [LARGE SCALE GENOMIC DNA]</scope>
    <source>
        <strain evidence="1 2">AS2.23</strain>
    </source>
</reference>
<reference evidence="1 2" key="2">
    <citation type="submission" date="2020-08" db="EMBL/GenBank/DDBJ databases">
        <authorList>
            <person name="Partida-Martinez L."/>
            <person name="Huntemann M."/>
            <person name="Clum A."/>
            <person name="Wang J."/>
            <person name="Palaniappan K."/>
            <person name="Ritter S."/>
            <person name="Chen I.-M."/>
            <person name="Stamatis D."/>
            <person name="Reddy T."/>
            <person name="O'Malley R."/>
            <person name="Daum C."/>
            <person name="Shapiro N."/>
            <person name="Ivanova N."/>
            <person name="Kyrpides N."/>
            <person name="Woyke T."/>
        </authorList>
    </citation>
    <scope>NUCLEOTIDE SEQUENCE [LARGE SCALE GENOMIC DNA]</scope>
    <source>
        <strain evidence="1 2">AS2.23</strain>
    </source>
</reference>
<organism evidence="1 2">
    <name type="scientific">Kineococcus radiotolerans</name>
    <dbReference type="NCBI Taxonomy" id="131568"/>
    <lineage>
        <taxon>Bacteria</taxon>
        <taxon>Bacillati</taxon>
        <taxon>Actinomycetota</taxon>
        <taxon>Actinomycetes</taxon>
        <taxon>Kineosporiales</taxon>
        <taxon>Kineosporiaceae</taxon>
        <taxon>Kineococcus</taxon>
    </lineage>
</organism>
<dbReference type="EMBL" id="JACHVY010000003">
    <property type="protein sequence ID" value="MBB2902143.1"/>
    <property type="molecule type" value="Genomic_DNA"/>
</dbReference>
<accession>A0A7W4TP52</accession>
<evidence type="ECO:0000313" key="1">
    <source>
        <dbReference type="EMBL" id="MBB2902143.1"/>
    </source>
</evidence>
<evidence type="ECO:0000313" key="2">
    <source>
        <dbReference type="Proteomes" id="UP000533269"/>
    </source>
</evidence>
<sequence length="176" mass="18923">MRWDDLFEDLTGQAEHAERLQRDEEVSDRIRRDEATVALVDRVRAGGDLVLVLRDGSRVTGRLAGAGPDWFLLQEEWARRQVLVPAAAVSAVRGAPARSAAPWGPVAARRTLLMAVRALARAQEPVLVRAVALDVRGRIGRVGSDHLDVLVEVGRGAGEGPVSIPFAALLSVAELG</sequence>
<protein>
    <submittedName>
        <fullName evidence="1">Uncharacterized protein</fullName>
    </submittedName>
</protein>
<dbReference type="RefSeq" id="WP_183392047.1">
    <property type="nucleotide sequence ID" value="NZ_JACHVY010000003.1"/>
</dbReference>